<comment type="caution">
    <text evidence="3">The sequence shown here is derived from an EMBL/GenBank/DDBJ whole genome shotgun (WGS) entry which is preliminary data.</text>
</comment>
<dbReference type="Pfam" id="PF14028">
    <property type="entry name" value="Lant_dehydr_C"/>
    <property type="match status" value="1"/>
</dbReference>
<accession>A0A8H9IUK8</accession>
<feature type="domain" description="Thiopeptide-type bacteriocin biosynthesis" evidence="2">
    <location>
        <begin position="763"/>
        <end position="1005"/>
    </location>
</feature>
<evidence type="ECO:0000259" key="2">
    <source>
        <dbReference type="Pfam" id="PF14028"/>
    </source>
</evidence>
<evidence type="ECO:0000259" key="1">
    <source>
        <dbReference type="Pfam" id="PF04738"/>
    </source>
</evidence>
<dbReference type="NCBIfam" id="TIGR03891">
    <property type="entry name" value="thiopep_ocin"/>
    <property type="match status" value="1"/>
</dbReference>
<feature type="domain" description="Lantibiotic dehydratase N-terminal" evidence="1">
    <location>
        <begin position="63"/>
        <end position="688"/>
    </location>
</feature>
<evidence type="ECO:0000313" key="3">
    <source>
        <dbReference type="EMBL" id="GHF66549.1"/>
    </source>
</evidence>
<keyword evidence="4" id="KW-1185">Reference proteome</keyword>
<dbReference type="EMBL" id="BNAV01000006">
    <property type="protein sequence ID" value="GHF66549.1"/>
    <property type="molecule type" value="Genomic_DNA"/>
</dbReference>
<dbReference type="AlphaFoldDB" id="A0A8H9IUK8"/>
<dbReference type="Pfam" id="PF04738">
    <property type="entry name" value="Lant_dehydr_N"/>
    <property type="match status" value="1"/>
</dbReference>
<reference evidence="3" key="1">
    <citation type="journal article" date="2014" name="Int. J. Syst. Evol. Microbiol.">
        <title>Complete genome sequence of Corynebacterium casei LMG S-19264T (=DSM 44701T), isolated from a smear-ripened cheese.</title>
        <authorList>
            <consortium name="US DOE Joint Genome Institute (JGI-PGF)"/>
            <person name="Walter F."/>
            <person name="Albersmeier A."/>
            <person name="Kalinowski J."/>
            <person name="Ruckert C."/>
        </authorList>
    </citation>
    <scope>NUCLEOTIDE SEQUENCE</scope>
    <source>
        <strain evidence="3">CGMCC 4.7679</strain>
    </source>
</reference>
<sequence>MPLLTDPSSVTPLRRRAAVPGGRHHVASAVVARLSLIDPGLADRLLAACDRDDRQAVAVVLDDPLVREAIEVASPALSAEVDRFLGGTASPAKAKRFLDALHRYGLRCRYRPTPLGVFAGVGVVGAGGEPRTAGLGVIRRVIRPSASWCAALCGELAAEDDALLDLCVAASRSVYSRQRELIVLRRDENSGSGLAVTRHVPLMRSVLAQCGSFRPAREVVALVAAEAGCAPESAARFVLDMIRHGVLVTELAEVETAPAPWQVLRDTVRDLAARGDATWAGWRTVAGELSEVEDLLARTPADRPVEPHRYRELRAALAKLHGPPDLHVDAVLAAPVPDRLPAENAVLTACSALAAINPVATSMVLGAVTRWYTDRYSDSHTVRLAELFLPGSGFDVTAATSPGKPRTAEDPPAWTRTVETLGLLERGPEVDVLPLLSKAELKEASAQLPPAFVAFVRSAPVRDSPQPFHLRNFSAGLQLIGRFGSLSDDLLEVLRRFVAAEESGEGDLVRVEIRCPCLGRSHNIAQRPPLRQVVVDFGPPARGSDVFGRPLVSLPVDDLVIRVADGEIRVFSERLGRRVLPSVASAVVPHRCTYPMATFLTLLSGQATQPRHWSWRSWSRLPVLPRITAGDVVLAPRQWSLGPETVDALEARCRCGTGASELPRFLAAGAGENQLLVDTASARGLQILRRELGKGESRVVVQEPWPQPDGWQTSAPDLRAAELVLPFHRPSAPAAPRKHRAVRSVRGRVPHGPLPRYGPGSPWASVKLYGRPERLDDLLAAAAPLIGSAREAGVVRRWFFVRYADPDHHLRLRFRGRPRELWGEFLPELWRTLDELDRYWDRSVVDEYRPESDRYGGPRGLVLAEHVFAADSDLAVGLNRVGEMSRLGTAVAAMDRLLEGAGFPLEERRRLVSGLEKARAARHGADSAPVEAGRFDRARLVPAADPAVDEWARRITPVTERLRTLLAPEVLSAVVSSLLHMHANRLFVHKPTFWEVVTYSTLRRAHDRTLRTTRQPVREESR</sequence>
<gene>
    <name evidence="3" type="ORF">GCM10017566_45440</name>
</gene>
<dbReference type="RefSeq" id="WP_183176970.1">
    <property type="nucleotide sequence ID" value="NZ_BNAV01000006.1"/>
</dbReference>
<dbReference type="Proteomes" id="UP000658656">
    <property type="component" value="Unassembled WGS sequence"/>
</dbReference>
<name>A0A8H9IUK8_9PSEU</name>
<reference evidence="3" key="2">
    <citation type="submission" date="2020-09" db="EMBL/GenBank/DDBJ databases">
        <authorList>
            <person name="Sun Q."/>
            <person name="Zhou Y."/>
        </authorList>
    </citation>
    <scope>NUCLEOTIDE SEQUENCE</scope>
    <source>
        <strain evidence="3">CGMCC 4.7679</strain>
    </source>
</reference>
<evidence type="ECO:0000313" key="4">
    <source>
        <dbReference type="Proteomes" id="UP000658656"/>
    </source>
</evidence>
<dbReference type="InterPro" id="IPR006827">
    <property type="entry name" value="Lant_deHydtase_N"/>
</dbReference>
<proteinExistence type="predicted"/>
<dbReference type="InterPro" id="IPR023809">
    <property type="entry name" value="Thiopep_bacteriocin_synth_dom"/>
</dbReference>
<organism evidence="3 4">
    <name type="scientific">Amycolatopsis bartoniae</name>
    <dbReference type="NCBI Taxonomy" id="941986"/>
    <lineage>
        <taxon>Bacteria</taxon>
        <taxon>Bacillati</taxon>
        <taxon>Actinomycetota</taxon>
        <taxon>Actinomycetes</taxon>
        <taxon>Pseudonocardiales</taxon>
        <taxon>Pseudonocardiaceae</taxon>
        <taxon>Amycolatopsis</taxon>
    </lineage>
</organism>
<protein>
    <submittedName>
        <fullName evidence="3">Lantibiotic dehydratase</fullName>
    </submittedName>
</protein>